<organism evidence="2 3">
    <name type="scientific">Steinernema glaseri</name>
    <dbReference type="NCBI Taxonomy" id="37863"/>
    <lineage>
        <taxon>Eukaryota</taxon>
        <taxon>Metazoa</taxon>
        <taxon>Ecdysozoa</taxon>
        <taxon>Nematoda</taxon>
        <taxon>Chromadorea</taxon>
        <taxon>Rhabditida</taxon>
        <taxon>Tylenchina</taxon>
        <taxon>Panagrolaimomorpha</taxon>
        <taxon>Strongyloidoidea</taxon>
        <taxon>Steinernematidae</taxon>
        <taxon>Steinernema</taxon>
    </lineage>
</organism>
<evidence type="ECO:0000313" key="3">
    <source>
        <dbReference type="WBParaSite" id="L893_g17929.t1"/>
    </source>
</evidence>
<feature type="region of interest" description="Disordered" evidence="1">
    <location>
        <begin position="1"/>
        <end position="27"/>
    </location>
</feature>
<name>A0A1I7YMY4_9BILA</name>
<dbReference type="AlphaFoldDB" id="A0A1I7YMY4"/>
<proteinExistence type="predicted"/>
<evidence type="ECO:0000256" key="1">
    <source>
        <dbReference type="SAM" id="MobiDB-lite"/>
    </source>
</evidence>
<keyword evidence="2" id="KW-1185">Reference proteome</keyword>
<protein>
    <submittedName>
        <fullName evidence="3">Uncharacterized protein</fullName>
    </submittedName>
</protein>
<reference evidence="3" key="1">
    <citation type="submission" date="2016-11" db="UniProtKB">
        <authorList>
            <consortium name="WormBaseParasite"/>
        </authorList>
    </citation>
    <scope>IDENTIFICATION</scope>
</reference>
<feature type="compositionally biased region" description="Polar residues" evidence="1">
    <location>
        <begin position="1"/>
        <end position="13"/>
    </location>
</feature>
<sequence length="156" mass="17228">MALTARQESSSRGASRGGNQRPYHKPDQVLLGPELAHSSRPEPINRQTQLTTKFCFKAAPRQDALIIIDGPRPATTTHPRRRRQNFALTSWTPHARLLTVALRRLRHRVRQCGTDGGNTAGGFDLSDFSESAPPLFTETRPCEGCITRRLSGGTGE</sequence>
<dbReference type="WBParaSite" id="L893_g17929.t1">
    <property type="protein sequence ID" value="L893_g17929.t1"/>
    <property type="gene ID" value="L893_g17929"/>
</dbReference>
<dbReference type="Proteomes" id="UP000095287">
    <property type="component" value="Unplaced"/>
</dbReference>
<evidence type="ECO:0000313" key="2">
    <source>
        <dbReference type="Proteomes" id="UP000095287"/>
    </source>
</evidence>
<accession>A0A1I7YMY4</accession>